<dbReference type="InterPro" id="IPR045172">
    <property type="entry name" value="TBCB_Ubl"/>
</dbReference>
<dbReference type="GO" id="GO:0005829">
    <property type="term" value="C:cytosol"/>
    <property type="evidence" value="ECO:0007669"/>
    <property type="project" value="UniProtKB-ARBA"/>
</dbReference>
<dbReference type="PANTHER" id="PTHR18916">
    <property type="entry name" value="DYNACTIN 1-RELATED MICROTUBULE-BINDING"/>
    <property type="match status" value="1"/>
</dbReference>
<dbReference type="GO" id="GO:0051010">
    <property type="term" value="F:microtubule plus-end binding"/>
    <property type="evidence" value="ECO:0007669"/>
    <property type="project" value="TreeGrafter"/>
</dbReference>
<comment type="caution">
    <text evidence="7">The sequence shown here is derived from an EMBL/GenBank/DDBJ whole genome shotgun (WGS) entry which is preliminary data.</text>
</comment>
<dbReference type="Gene3D" id="3.10.20.90">
    <property type="entry name" value="Phosphatidylinositol 3-kinase Catalytic Subunit, Chain A, domain 1"/>
    <property type="match status" value="1"/>
</dbReference>
<dbReference type="OrthoDB" id="5295208at2759"/>
<feature type="coiled-coil region" evidence="5">
    <location>
        <begin position="124"/>
        <end position="153"/>
    </location>
</feature>
<evidence type="ECO:0000256" key="4">
    <source>
        <dbReference type="ARBA" id="ARBA00025779"/>
    </source>
</evidence>
<evidence type="ECO:0000256" key="3">
    <source>
        <dbReference type="ARBA" id="ARBA00023186"/>
    </source>
</evidence>
<dbReference type="GO" id="GO:0007021">
    <property type="term" value="P:tubulin complex assembly"/>
    <property type="evidence" value="ECO:0007669"/>
    <property type="project" value="InterPro"/>
</dbReference>
<keyword evidence="8" id="KW-1185">Reference proteome</keyword>
<proteinExistence type="inferred from homology"/>
<dbReference type="CDD" id="cd01789">
    <property type="entry name" value="Ubl_TBCB"/>
    <property type="match status" value="1"/>
</dbReference>
<dbReference type="AlphaFoldDB" id="A0A232F6B8"/>
<dbReference type="InterPro" id="IPR000626">
    <property type="entry name" value="Ubiquitin-like_dom"/>
</dbReference>
<dbReference type="InterPro" id="IPR029071">
    <property type="entry name" value="Ubiquitin-like_domsf"/>
</dbReference>
<sequence>MDTYNSGSANFVNFVVTSANNESYSVERRFKKDITIQEFKDKLELLVGYQSKSMGLEVYNKNDDLVCKLSENGKELGSYPVEDGMRVHVIGDAEPTDDPAAVEKFELSEEEYSKRSSTVKSFLKENKLGKYNEEETKKKEEERQRELENEERLINSMKVGDRCEVIVPGNPKRRATVMYLGKTEFKSGWWVGVKFDEPFGKNNGTVAGKKYFECPDKYGGFVKPASIVLGDFPEEDFDLNEEL</sequence>
<evidence type="ECO:0000313" key="8">
    <source>
        <dbReference type="Proteomes" id="UP000215335"/>
    </source>
</evidence>
<comment type="similarity">
    <text evidence="4">Belongs to the TBCB family.</text>
</comment>
<dbReference type="InterPro" id="IPR036859">
    <property type="entry name" value="CAP-Gly_dom_sf"/>
</dbReference>
<dbReference type="SUPFAM" id="SSF54236">
    <property type="entry name" value="Ubiquitin-like"/>
    <property type="match status" value="1"/>
</dbReference>
<evidence type="ECO:0000256" key="1">
    <source>
        <dbReference type="ARBA" id="ARBA00004496"/>
    </source>
</evidence>
<dbReference type="GO" id="GO:0005634">
    <property type="term" value="C:nucleus"/>
    <property type="evidence" value="ECO:0007669"/>
    <property type="project" value="TreeGrafter"/>
</dbReference>
<dbReference type="Proteomes" id="UP000215335">
    <property type="component" value="Unassembled WGS sequence"/>
</dbReference>
<dbReference type="PANTHER" id="PTHR18916:SF85">
    <property type="entry name" value="TUBULIN-FOLDING COFACTOR B"/>
    <property type="match status" value="1"/>
</dbReference>
<reference evidence="7 8" key="1">
    <citation type="journal article" date="2017" name="Curr. Biol.">
        <title>The Evolution of Venom by Co-option of Single-Copy Genes.</title>
        <authorList>
            <person name="Martinson E.O."/>
            <person name="Mrinalini"/>
            <person name="Kelkar Y.D."/>
            <person name="Chang C.H."/>
            <person name="Werren J.H."/>
        </authorList>
    </citation>
    <scope>NUCLEOTIDE SEQUENCE [LARGE SCALE GENOMIC DNA]</scope>
    <source>
        <strain evidence="7 8">Alberta</strain>
        <tissue evidence="7">Whole body</tissue>
    </source>
</reference>
<dbReference type="InterPro" id="IPR000938">
    <property type="entry name" value="CAP-Gly_domain"/>
</dbReference>
<dbReference type="STRING" id="543379.A0A232F6B8"/>
<keyword evidence="5" id="KW-0175">Coiled coil</keyword>
<keyword evidence="3" id="KW-0143">Chaperone</keyword>
<evidence type="ECO:0000256" key="5">
    <source>
        <dbReference type="SAM" id="Coils"/>
    </source>
</evidence>
<keyword evidence="2" id="KW-0963">Cytoplasm</keyword>
<dbReference type="GO" id="GO:0035371">
    <property type="term" value="C:microtubule plus-end"/>
    <property type="evidence" value="ECO:0007669"/>
    <property type="project" value="TreeGrafter"/>
</dbReference>
<accession>A0A232F6B8</accession>
<dbReference type="GO" id="GO:0031122">
    <property type="term" value="P:cytoplasmic microtubule organization"/>
    <property type="evidence" value="ECO:0007669"/>
    <property type="project" value="TreeGrafter"/>
</dbReference>
<comment type="subcellular location">
    <subcellularLocation>
        <location evidence="1">Cytoplasm</location>
    </subcellularLocation>
</comment>
<evidence type="ECO:0000313" key="7">
    <source>
        <dbReference type="EMBL" id="OXU26381.1"/>
    </source>
</evidence>
<name>A0A232F6B8_9HYME</name>
<evidence type="ECO:0000259" key="6">
    <source>
        <dbReference type="PROSITE" id="PS50245"/>
    </source>
</evidence>
<dbReference type="GO" id="GO:0043014">
    <property type="term" value="F:alpha-tubulin binding"/>
    <property type="evidence" value="ECO:0007669"/>
    <property type="project" value="InterPro"/>
</dbReference>
<dbReference type="SMART" id="SM01052">
    <property type="entry name" value="CAP_GLY"/>
    <property type="match status" value="1"/>
</dbReference>
<feature type="domain" description="CAP-Gly" evidence="6">
    <location>
        <begin position="181"/>
        <end position="223"/>
    </location>
</feature>
<protein>
    <recommendedName>
        <fullName evidence="6">CAP-Gly domain-containing protein</fullName>
    </recommendedName>
</protein>
<dbReference type="EMBL" id="NNAY01000810">
    <property type="protein sequence ID" value="OXU26381.1"/>
    <property type="molecule type" value="Genomic_DNA"/>
</dbReference>
<dbReference type="GO" id="GO:0005938">
    <property type="term" value="C:cell cortex"/>
    <property type="evidence" value="ECO:0007669"/>
    <property type="project" value="TreeGrafter"/>
</dbReference>
<dbReference type="Gene3D" id="2.30.30.190">
    <property type="entry name" value="CAP Gly-rich-like domain"/>
    <property type="match status" value="1"/>
</dbReference>
<dbReference type="PROSITE" id="PS50245">
    <property type="entry name" value="CAP_GLY_2"/>
    <property type="match status" value="1"/>
</dbReference>
<dbReference type="PROSITE" id="PS00845">
    <property type="entry name" value="CAP_GLY_1"/>
    <property type="match status" value="1"/>
</dbReference>
<dbReference type="FunFam" id="2.30.30.190:FF:000013">
    <property type="entry name" value="Tubulin-folding cofactor B"/>
    <property type="match status" value="1"/>
</dbReference>
<organism evidence="7 8">
    <name type="scientific">Trichomalopsis sarcophagae</name>
    <dbReference type="NCBI Taxonomy" id="543379"/>
    <lineage>
        <taxon>Eukaryota</taxon>
        <taxon>Metazoa</taxon>
        <taxon>Ecdysozoa</taxon>
        <taxon>Arthropoda</taxon>
        <taxon>Hexapoda</taxon>
        <taxon>Insecta</taxon>
        <taxon>Pterygota</taxon>
        <taxon>Neoptera</taxon>
        <taxon>Endopterygota</taxon>
        <taxon>Hymenoptera</taxon>
        <taxon>Apocrita</taxon>
        <taxon>Proctotrupomorpha</taxon>
        <taxon>Chalcidoidea</taxon>
        <taxon>Pteromalidae</taxon>
        <taxon>Pteromalinae</taxon>
        <taxon>Trichomalopsis</taxon>
    </lineage>
</organism>
<dbReference type="Pfam" id="PF14560">
    <property type="entry name" value="Ubiquitin_2"/>
    <property type="match status" value="1"/>
</dbReference>
<gene>
    <name evidence="7" type="ORF">TSAR_013415</name>
</gene>
<dbReference type="GO" id="GO:0007023">
    <property type="term" value="P:post-chaperonin tubulin folding pathway"/>
    <property type="evidence" value="ECO:0007669"/>
    <property type="project" value="InterPro"/>
</dbReference>
<dbReference type="Pfam" id="PF01302">
    <property type="entry name" value="CAP_GLY"/>
    <property type="match status" value="1"/>
</dbReference>
<dbReference type="SUPFAM" id="SSF74924">
    <property type="entry name" value="Cap-Gly domain"/>
    <property type="match status" value="1"/>
</dbReference>
<evidence type="ECO:0000256" key="2">
    <source>
        <dbReference type="ARBA" id="ARBA00022490"/>
    </source>
</evidence>